<sequence>MQRQPRRNSNVTETHPFQGKVLCDECHELGEGPVWDFLHGRAWWFDILGKRLWEYDPETGERRSHALPFMGSVLALIDDKRQLIASDQGLFLRDVATGTLTRHAELEPEKPGNRSNDGRVHPSGALWIGTMSKKAEPEAGAIYHVAGTTVTRIIDRIGIPNAICFSPDGAIGYYTDSKVNHLMHIPLDPATGLPVGPASVLVDGTSMRGVFDGSVCDAEGTIWNARWDGACVDRYAPDGTHLARYEMPTRRVTCPAFFGKAADRLLVTSCHEGLDAAGRAEDPLSGTTFDLGVTVAGRQEPLFRL</sequence>
<name>A0A4Q2S8W7_9HYPH</name>
<feature type="binding site" evidence="3">
    <location>
        <position position="31"/>
    </location>
    <ligand>
        <name>a divalent metal cation</name>
        <dbReference type="ChEBI" id="CHEBI:60240"/>
    </ligand>
</feature>
<dbReference type="PANTHER" id="PTHR10907">
    <property type="entry name" value="REGUCALCIN"/>
    <property type="match status" value="1"/>
</dbReference>
<evidence type="ECO:0000259" key="4">
    <source>
        <dbReference type="Pfam" id="PF08450"/>
    </source>
</evidence>
<dbReference type="PRINTS" id="PR01790">
    <property type="entry name" value="SMP30FAMILY"/>
</dbReference>
<proteinExistence type="inferred from homology"/>
<evidence type="ECO:0000256" key="2">
    <source>
        <dbReference type="PIRSR" id="PIRSR605511-1"/>
    </source>
</evidence>
<keyword evidence="3" id="KW-0479">Metal-binding</keyword>
<dbReference type="InterPro" id="IPR005511">
    <property type="entry name" value="SMP-30"/>
</dbReference>
<evidence type="ECO:0000313" key="5">
    <source>
        <dbReference type="EMBL" id="RYB97122.1"/>
    </source>
</evidence>
<dbReference type="Pfam" id="PF08450">
    <property type="entry name" value="SGL"/>
    <property type="match status" value="1"/>
</dbReference>
<comment type="caution">
    <text evidence="5">The sequence shown here is derived from an EMBL/GenBank/DDBJ whole genome shotgun (WGS) entry which is preliminary data.</text>
</comment>
<comment type="similarity">
    <text evidence="1">Belongs to the SMP-30/CGR1 family.</text>
</comment>
<feature type="binding site" evidence="3">
    <location>
        <position position="212"/>
    </location>
    <ligand>
        <name>a divalent metal cation</name>
        <dbReference type="ChEBI" id="CHEBI:60240"/>
    </ligand>
</feature>
<evidence type="ECO:0000313" key="6">
    <source>
        <dbReference type="Proteomes" id="UP000291088"/>
    </source>
</evidence>
<accession>A0A4Q2S8W7</accession>
<dbReference type="EMBL" id="SDVB01000391">
    <property type="protein sequence ID" value="RYB97122.1"/>
    <property type="molecule type" value="Genomic_DNA"/>
</dbReference>
<keyword evidence="6" id="KW-1185">Reference proteome</keyword>
<dbReference type="GO" id="GO:0005509">
    <property type="term" value="F:calcium ion binding"/>
    <property type="evidence" value="ECO:0007669"/>
    <property type="project" value="TreeGrafter"/>
</dbReference>
<feature type="binding site" evidence="3">
    <location>
        <position position="116"/>
    </location>
    <ligand>
        <name>substrate</name>
    </ligand>
</feature>
<evidence type="ECO:0000256" key="3">
    <source>
        <dbReference type="PIRSR" id="PIRSR605511-2"/>
    </source>
</evidence>
<feature type="active site" description="Proton donor/acceptor" evidence="2">
    <location>
        <position position="212"/>
    </location>
</feature>
<dbReference type="InterPro" id="IPR011042">
    <property type="entry name" value="6-blade_b-propeller_TolB-like"/>
</dbReference>
<keyword evidence="3" id="KW-0862">Zinc</keyword>
<feature type="domain" description="SMP-30/Gluconolactonase/LRE-like region" evidence="4">
    <location>
        <begin position="29"/>
        <end position="271"/>
    </location>
</feature>
<comment type="cofactor">
    <cofactor evidence="3">
        <name>Zn(2+)</name>
        <dbReference type="ChEBI" id="CHEBI:29105"/>
    </cofactor>
    <text evidence="3">Binds 1 divalent metal cation per subunit.</text>
</comment>
<dbReference type="OrthoDB" id="2633250at2"/>
<dbReference type="AlphaFoldDB" id="A0A4Q2S8W7"/>
<protein>
    <submittedName>
        <fullName evidence="5">SMP-30/gluconolactonase/LRE family protein</fullName>
    </submittedName>
</protein>
<organism evidence="5 6">
    <name type="scientific">Ciceribacter ferrooxidans</name>
    <dbReference type="NCBI Taxonomy" id="2509717"/>
    <lineage>
        <taxon>Bacteria</taxon>
        <taxon>Pseudomonadati</taxon>
        <taxon>Pseudomonadota</taxon>
        <taxon>Alphaproteobacteria</taxon>
        <taxon>Hyphomicrobiales</taxon>
        <taxon>Rhizobiaceae</taxon>
        <taxon>Ciceribacter</taxon>
    </lineage>
</organism>
<dbReference type="Proteomes" id="UP000291088">
    <property type="component" value="Unassembled WGS sequence"/>
</dbReference>
<dbReference type="InterPro" id="IPR013658">
    <property type="entry name" value="SGL"/>
</dbReference>
<feature type="binding site" evidence="3">
    <location>
        <position position="161"/>
    </location>
    <ligand>
        <name>a divalent metal cation</name>
        <dbReference type="ChEBI" id="CHEBI:60240"/>
    </ligand>
</feature>
<gene>
    <name evidence="5" type="ORF">EUU22_23940</name>
</gene>
<feature type="binding site" evidence="3">
    <location>
        <position position="114"/>
    </location>
    <ligand>
        <name>substrate</name>
    </ligand>
</feature>
<dbReference type="SUPFAM" id="SSF63829">
    <property type="entry name" value="Calcium-dependent phosphotriesterase"/>
    <property type="match status" value="1"/>
</dbReference>
<dbReference type="Gene3D" id="2.120.10.30">
    <property type="entry name" value="TolB, C-terminal domain"/>
    <property type="match status" value="1"/>
</dbReference>
<reference evidence="5 6" key="1">
    <citation type="submission" date="2019-01" db="EMBL/GenBank/DDBJ databases">
        <authorList>
            <person name="Deng T."/>
        </authorList>
    </citation>
    <scope>NUCLEOTIDE SEQUENCE [LARGE SCALE GENOMIC DNA]</scope>
    <source>
        <strain evidence="5 6">F8825</strain>
    </source>
</reference>
<dbReference type="PANTHER" id="PTHR10907:SF47">
    <property type="entry name" value="REGUCALCIN"/>
    <property type="match status" value="1"/>
</dbReference>
<evidence type="ECO:0000256" key="1">
    <source>
        <dbReference type="ARBA" id="ARBA00008853"/>
    </source>
</evidence>
<dbReference type="GO" id="GO:0004341">
    <property type="term" value="F:gluconolactonase activity"/>
    <property type="evidence" value="ECO:0007669"/>
    <property type="project" value="TreeGrafter"/>
</dbReference>
<dbReference type="GO" id="GO:0019853">
    <property type="term" value="P:L-ascorbic acid biosynthetic process"/>
    <property type="evidence" value="ECO:0007669"/>
    <property type="project" value="TreeGrafter"/>
</dbReference>